<evidence type="ECO:0000259" key="18">
    <source>
        <dbReference type="PROSITE" id="PS50109"/>
    </source>
</evidence>
<dbReference type="InterPro" id="IPR003594">
    <property type="entry name" value="HATPase_dom"/>
</dbReference>
<dbReference type="PRINTS" id="PR00344">
    <property type="entry name" value="BCTRLSENSOR"/>
</dbReference>
<dbReference type="SMART" id="SM00387">
    <property type="entry name" value="HATPase_c"/>
    <property type="match status" value="1"/>
</dbReference>
<comment type="function">
    <text evidence="16">Member of the two-component regulatory system NreB/NreC involved in the control of dissimilatory nitrate/nitrite reduction in response to oxygen. NreB functions as a direct oxygen sensor histidine kinase which is autophosphorylated, in the absence of oxygen, probably at the conserved histidine residue, and transfers its phosphate group probably to a conserved aspartate residue of NreC. NreB/NreC activates the expression of the nitrate (narGHJI) and nitrite (nir) reductase operons, as well as the putative nitrate transporter gene narT.</text>
</comment>
<keyword evidence="14" id="KW-0408">Iron</keyword>
<keyword evidence="6" id="KW-0004">4Fe-4S</keyword>
<dbReference type="GO" id="GO:0046983">
    <property type="term" value="F:protein dimerization activity"/>
    <property type="evidence" value="ECO:0007669"/>
    <property type="project" value="InterPro"/>
</dbReference>
<evidence type="ECO:0000256" key="12">
    <source>
        <dbReference type="ARBA" id="ARBA00022777"/>
    </source>
</evidence>
<gene>
    <name evidence="19" type="ORF">LCGC14_3095680</name>
</gene>
<proteinExistence type="predicted"/>
<dbReference type="EC" id="2.7.13.3" evidence="4"/>
<dbReference type="InterPro" id="IPR036890">
    <property type="entry name" value="HATPase_C_sf"/>
</dbReference>
<evidence type="ECO:0000256" key="9">
    <source>
        <dbReference type="ARBA" id="ARBA00022679"/>
    </source>
</evidence>
<keyword evidence="12" id="KW-0418">Kinase</keyword>
<dbReference type="PANTHER" id="PTHR24421:SF10">
    <property type="entry name" value="NITRATE_NITRITE SENSOR PROTEIN NARQ"/>
    <property type="match status" value="1"/>
</dbReference>
<name>A0A0F8W9T6_9ZZZZ</name>
<comment type="caution">
    <text evidence="19">The sequence shown here is derived from an EMBL/GenBank/DDBJ whole genome shotgun (WGS) entry which is preliminary data.</text>
</comment>
<dbReference type="AlphaFoldDB" id="A0A0F8W9T6"/>
<evidence type="ECO:0000256" key="16">
    <source>
        <dbReference type="ARBA" id="ARBA00024827"/>
    </source>
</evidence>
<keyword evidence="13" id="KW-0067">ATP-binding</keyword>
<dbReference type="InterPro" id="IPR004358">
    <property type="entry name" value="Sig_transdc_His_kin-like_C"/>
</dbReference>
<comment type="subcellular location">
    <subcellularLocation>
        <location evidence="3">Cytoplasm</location>
    </subcellularLocation>
</comment>
<dbReference type="CDD" id="cd16917">
    <property type="entry name" value="HATPase_UhpB-NarQ-NarX-like"/>
    <property type="match status" value="1"/>
</dbReference>
<dbReference type="GO" id="GO:0005737">
    <property type="term" value="C:cytoplasm"/>
    <property type="evidence" value="ECO:0007669"/>
    <property type="project" value="UniProtKB-SubCell"/>
</dbReference>
<evidence type="ECO:0000256" key="4">
    <source>
        <dbReference type="ARBA" id="ARBA00012438"/>
    </source>
</evidence>
<dbReference type="InterPro" id="IPR050482">
    <property type="entry name" value="Sensor_HK_TwoCompSys"/>
</dbReference>
<evidence type="ECO:0000256" key="15">
    <source>
        <dbReference type="ARBA" id="ARBA00023014"/>
    </source>
</evidence>
<evidence type="ECO:0000256" key="2">
    <source>
        <dbReference type="ARBA" id="ARBA00001966"/>
    </source>
</evidence>
<evidence type="ECO:0000256" key="11">
    <source>
        <dbReference type="ARBA" id="ARBA00022741"/>
    </source>
</evidence>
<dbReference type="PANTHER" id="PTHR24421">
    <property type="entry name" value="NITRATE/NITRITE SENSOR PROTEIN NARX-RELATED"/>
    <property type="match status" value="1"/>
</dbReference>
<evidence type="ECO:0000256" key="8">
    <source>
        <dbReference type="ARBA" id="ARBA00022553"/>
    </source>
</evidence>
<evidence type="ECO:0000256" key="13">
    <source>
        <dbReference type="ARBA" id="ARBA00022840"/>
    </source>
</evidence>
<evidence type="ECO:0000256" key="6">
    <source>
        <dbReference type="ARBA" id="ARBA00022485"/>
    </source>
</evidence>
<keyword evidence="11" id="KW-0547">Nucleotide-binding</keyword>
<dbReference type="InterPro" id="IPR005467">
    <property type="entry name" value="His_kinase_dom"/>
</dbReference>
<reference evidence="19" key="1">
    <citation type="journal article" date="2015" name="Nature">
        <title>Complex archaea that bridge the gap between prokaryotes and eukaryotes.</title>
        <authorList>
            <person name="Spang A."/>
            <person name="Saw J.H."/>
            <person name="Jorgensen S.L."/>
            <person name="Zaremba-Niedzwiedzka K."/>
            <person name="Martijn J."/>
            <person name="Lind A.E."/>
            <person name="van Eijk R."/>
            <person name="Schleper C."/>
            <person name="Guy L."/>
            <person name="Ettema T.J."/>
        </authorList>
    </citation>
    <scope>NUCLEOTIDE SEQUENCE</scope>
</reference>
<dbReference type="Pfam" id="PF07730">
    <property type="entry name" value="HisKA_3"/>
    <property type="match status" value="1"/>
</dbReference>
<keyword evidence="9" id="KW-0808">Transferase</keyword>
<evidence type="ECO:0000256" key="1">
    <source>
        <dbReference type="ARBA" id="ARBA00000085"/>
    </source>
</evidence>
<dbReference type="Gene3D" id="3.30.565.10">
    <property type="entry name" value="Histidine kinase-like ATPase, C-terminal domain"/>
    <property type="match status" value="1"/>
</dbReference>
<dbReference type="GO" id="GO:0000155">
    <property type="term" value="F:phosphorelay sensor kinase activity"/>
    <property type="evidence" value="ECO:0007669"/>
    <property type="project" value="InterPro"/>
</dbReference>
<evidence type="ECO:0000256" key="5">
    <source>
        <dbReference type="ARBA" id="ARBA00017322"/>
    </source>
</evidence>
<evidence type="ECO:0000256" key="7">
    <source>
        <dbReference type="ARBA" id="ARBA00022490"/>
    </source>
</evidence>
<keyword evidence="7" id="KW-0963">Cytoplasm</keyword>
<evidence type="ECO:0000256" key="17">
    <source>
        <dbReference type="ARBA" id="ARBA00030800"/>
    </source>
</evidence>
<dbReference type="InterPro" id="IPR011712">
    <property type="entry name" value="Sig_transdc_His_kin_sub3_dim/P"/>
</dbReference>
<organism evidence="19">
    <name type="scientific">marine sediment metagenome</name>
    <dbReference type="NCBI Taxonomy" id="412755"/>
    <lineage>
        <taxon>unclassified sequences</taxon>
        <taxon>metagenomes</taxon>
        <taxon>ecological metagenomes</taxon>
    </lineage>
</organism>
<keyword evidence="8" id="KW-0597">Phosphoprotein</keyword>
<dbReference type="GO" id="GO:0046872">
    <property type="term" value="F:metal ion binding"/>
    <property type="evidence" value="ECO:0007669"/>
    <property type="project" value="UniProtKB-KW"/>
</dbReference>
<feature type="non-terminal residue" evidence="19">
    <location>
        <position position="1"/>
    </location>
</feature>
<dbReference type="PROSITE" id="PS50109">
    <property type="entry name" value="HIS_KIN"/>
    <property type="match status" value="1"/>
</dbReference>
<keyword evidence="15" id="KW-0411">Iron-sulfur</keyword>
<dbReference type="SUPFAM" id="SSF55874">
    <property type="entry name" value="ATPase domain of HSP90 chaperone/DNA topoisomerase II/histidine kinase"/>
    <property type="match status" value="1"/>
</dbReference>
<evidence type="ECO:0000256" key="3">
    <source>
        <dbReference type="ARBA" id="ARBA00004496"/>
    </source>
</evidence>
<evidence type="ECO:0000256" key="10">
    <source>
        <dbReference type="ARBA" id="ARBA00022723"/>
    </source>
</evidence>
<feature type="domain" description="Histidine kinase" evidence="18">
    <location>
        <begin position="95"/>
        <end position="187"/>
    </location>
</feature>
<comment type="catalytic activity">
    <reaction evidence="1">
        <text>ATP + protein L-histidine = ADP + protein N-phospho-L-histidine.</text>
        <dbReference type="EC" id="2.7.13.3"/>
    </reaction>
</comment>
<sequence length="187" mass="20172">LTAVLMTLKTAEDALPSSPDHAQKALAGSRSQVDMALREIRKAILDLRPSVLDDLGLASAVRWYADKHLRPLGVKVSLEISGDEEGATGTAATAIFRIVQEAVSNIAKHSQTKNAKISLEFRQSEVLVLVEDDGRGFDPDSLKLPQDSGRGLGLLGMRERAELFGGTVEIESSPGKGTRVRVRVPFE</sequence>
<accession>A0A0F8W9T6</accession>
<dbReference type="Pfam" id="PF02518">
    <property type="entry name" value="HATPase_c"/>
    <property type="match status" value="1"/>
</dbReference>
<dbReference type="EMBL" id="LAZR01066555">
    <property type="protein sequence ID" value="KKK53348.1"/>
    <property type="molecule type" value="Genomic_DNA"/>
</dbReference>
<evidence type="ECO:0000256" key="14">
    <source>
        <dbReference type="ARBA" id="ARBA00023004"/>
    </source>
</evidence>
<dbReference type="GO" id="GO:0016020">
    <property type="term" value="C:membrane"/>
    <property type="evidence" value="ECO:0007669"/>
    <property type="project" value="InterPro"/>
</dbReference>
<dbReference type="GO" id="GO:0005524">
    <property type="term" value="F:ATP binding"/>
    <property type="evidence" value="ECO:0007669"/>
    <property type="project" value="UniProtKB-KW"/>
</dbReference>
<protein>
    <recommendedName>
        <fullName evidence="5">Oxygen sensor histidine kinase NreB</fullName>
        <ecNumber evidence="4">2.7.13.3</ecNumber>
    </recommendedName>
    <alternativeName>
        <fullName evidence="17">Nitrogen regulation protein B</fullName>
    </alternativeName>
</protein>
<comment type="cofactor">
    <cofactor evidence="2">
        <name>[4Fe-4S] cluster</name>
        <dbReference type="ChEBI" id="CHEBI:49883"/>
    </cofactor>
</comment>
<evidence type="ECO:0000313" key="19">
    <source>
        <dbReference type="EMBL" id="KKK53348.1"/>
    </source>
</evidence>
<dbReference type="GO" id="GO:0051539">
    <property type="term" value="F:4 iron, 4 sulfur cluster binding"/>
    <property type="evidence" value="ECO:0007669"/>
    <property type="project" value="UniProtKB-KW"/>
</dbReference>
<keyword evidence="10" id="KW-0479">Metal-binding</keyword>